<name>A0A9P6DMN4_9AGAM</name>
<dbReference type="SMART" id="SM00360">
    <property type="entry name" value="RRM"/>
    <property type="match status" value="2"/>
</dbReference>
<dbReference type="InterPro" id="IPR000504">
    <property type="entry name" value="RRM_dom"/>
</dbReference>
<evidence type="ECO:0000256" key="4">
    <source>
        <dbReference type="SAM" id="MobiDB-lite"/>
    </source>
</evidence>
<evidence type="ECO:0000256" key="3">
    <source>
        <dbReference type="PROSITE-ProRule" id="PRU00176"/>
    </source>
</evidence>
<gene>
    <name evidence="6" type="ORF">BS47DRAFT_1488500</name>
</gene>
<feature type="compositionally biased region" description="Polar residues" evidence="4">
    <location>
        <begin position="117"/>
        <end position="132"/>
    </location>
</feature>
<dbReference type="EMBL" id="MU129064">
    <property type="protein sequence ID" value="KAF9508131.1"/>
    <property type="molecule type" value="Genomic_DNA"/>
</dbReference>
<feature type="region of interest" description="Disordered" evidence="4">
    <location>
        <begin position="278"/>
        <end position="313"/>
    </location>
</feature>
<dbReference type="SUPFAM" id="SSF54928">
    <property type="entry name" value="RNA-binding domain, RBD"/>
    <property type="match status" value="2"/>
</dbReference>
<reference evidence="6" key="1">
    <citation type="journal article" date="2020" name="Nat. Commun.">
        <title>Large-scale genome sequencing of mycorrhizal fungi provides insights into the early evolution of symbiotic traits.</title>
        <authorList>
            <person name="Miyauchi S."/>
            <person name="Kiss E."/>
            <person name="Kuo A."/>
            <person name="Drula E."/>
            <person name="Kohler A."/>
            <person name="Sanchez-Garcia M."/>
            <person name="Morin E."/>
            <person name="Andreopoulos B."/>
            <person name="Barry K.W."/>
            <person name="Bonito G."/>
            <person name="Buee M."/>
            <person name="Carver A."/>
            <person name="Chen C."/>
            <person name="Cichocki N."/>
            <person name="Clum A."/>
            <person name="Culley D."/>
            <person name="Crous P.W."/>
            <person name="Fauchery L."/>
            <person name="Girlanda M."/>
            <person name="Hayes R.D."/>
            <person name="Keri Z."/>
            <person name="LaButti K."/>
            <person name="Lipzen A."/>
            <person name="Lombard V."/>
            <person name="Magnuson J."/>
            <person name="Maillard F."/>
            <person name="Murat C."/>
            <person name="Nolan M."/>
            <person name="Ohm R.A."/>
            <person name="Pangilinan J."/>
            <person name="Pereira M.F."/>
            <person name="Perotto S."/>
            <person name="Peter M."/>
            <person name="Pfister S."/>
            <person name="Riley R."/>
            <person name="Sitrit Y."/>
            <person name="Stielow J.B."/>
            <person name="Szollosi G."/>
            <person name="Zifcakova L."/>
            <person name="Stursova M."/>
            <person name="Spatafora J.W."/>
            <person name="Tedersoo L."/>
            <person name="Vaario L.M."/>
            <person name="Yamada A."/>
            <person name="Yan M."/>
            <person name="Wang P."/>
            <person name="Xu J."/>
            <person name="Bruns T."/>
            <person name="Baldrian P."/>
            <person name="Vilgalys R."/>
            <person name="Dunand C."/>
            <person name="Henrissat B."/>
            <person name="Grigoriev I.V."/>
            <person name="Hibbett D."/>
            <person name="Nagy L.G."/>
            <person name="Martin F.M."/>
        </authorList>
    </citation>
    <scope>NUCLEOTIDE SEQUENCE</scope>
    <source>
        <strain evidence="6">UP504</strain>
    </source>
</reference>
<evidence type="ECO:0000259" key="5">
    <source>
        <dbReference type="PROSITE" id="PS50102"/>
    </source>
</evidence>
<proteinExistence type="predicted"/>
<dbReference type="InterPro" id="IPR012677">
    <property type="entry name" value="Nucleotide-bd_a/b_plait_sf"/>
</dbReference>
<feature type="region of interest" description="Disordered" evidence="4">
    <location>
        <begin position="377"/>
        <end position="454"/>
    </location>
</feature>
<accession>A0A9P6DMN4</accession>
<evidence type="ECO:0000313" key="7">
    <source>
        <dbReference type="Proteomes" id="UP000886523"/>
    </source>
</evidence>
<feature type="domain" description="RRM" evidence="5">
    <location>
        <begin position="128"/>
        <end position="219"/>
    </location>
</feature>
<dbReference type="PANTHER" id="PTHR23236:SF119">
    <property type="entry name" value="NUCLEAR RNA-BINDING PROTEIN SART-3"/>
    <property type="match status" value="1"/>
</dbReference>
<feature type="region of interest" description="Disordered" evidence="4">
    <location>
        <begin position="1"/>
        <end position="132"/>
    </location>
</feature>
<dbReference type="Proteomes" id="UP000886523">
    <property type="component" value="Unassembled WGS sequence"/>
</dbReference>
<evidence type="ECO:0000256" key="1">
    <source>
        <dbReference type="ARBA" id="ARBA00022737"/>
    </source>
</evidence>
<dbReference type="GO" id="GO:0003723">
    <property type="term" value="F:RNA binding"/>
    <property type="evidence" value="ECO:0007669"/>
    <property type="project" value="UniProtKB-UniRule"/>
</dbReference>
<dbReference type="Pfam" id="PF00076">
    <property type="entry name" value="RRM_1"/>
    <property type="match status" value="1"/>
</dbReference>
<dbReference type="InterPro" id="IPR035979">
    <property type="entry name" value="RBD_domain_sf"/>
</dbReference>
<feature type="compositionally biased region" description="Basic and acidic residues" evidence="4">
    <location>
        <begin position="387"/>
        <end position="400"/>
    </location>
</feature>
<protein>
    <recommendedName>
        <fullName evidence="5">RRM domain-containing protein</fullName>
    </recommendedName>
</protein>
<evidence type="ECO:0000256" key="2">
    <source>
        <dbReference type="ARBA" id="ARBA00022884"/>
    </source>
</evidence>
<dbReference type="Gene3D" id="3.30.70.330">
    <property type="match status" value="2"/>
</dbReference>
<evidence type="ECO:0000313" key="6">
    <source>
        <dbReference type="EMBL" id="KAF9508131.1"/>
    </source>
</evidence>
<keyword evidence="2 3" id="KW-0694">RNA-binding</keyword>
<feature type="compositionally biased region" description="Basic and acidic residues" evidence="4">
    <location>
        <begin position="278"/>
        <end position="312"/>
    </location>
</feature>
<feature type="domain" description="RRM" evidence="5">
    <location>
        <begin position="255"/>
        <end position="366"/>
    </location>
</feature>
<keyword evidence="7" id="KW-1185">Reference proteome</keyword>
<dbReference type="AlphaFoldDB" id="A0A9P6DMN4"/>
<sequence length="454" mass="48929">MSSTGPISPAHRKGKRKIETAPPSDVVVNSDGPLAGPKENKKKRKRVQSNAITIGTGEETEAREVAGEGSLHAPSSHPGSEAEIEVLSHAALRKRKKAKIASDPSPPILSNKDSENTPKSSSAPQRQNSTWVGNLTFKTTTQQLREFFQFAGDITRIHMPTKAVAKGNDKDKRFQNRGFAYVDFATPQGKAEAITYSERNLDGRKLLIKDGDDFTGRPIPDVAPSIAAVASSSGTPSLSKFAQKVLRAQRQPAGPTLFMGNLGFEATAESVREMIEAHERTRDAKTKAKKKGSDGEDTTKDGIEENTKESPKSLKKVRMGTFEDSGLCKGFAFLDFITPQHATMALIDPRNYSLDGRTLKLEFASADAVRRGGNLIQSKNGAVSGHVDSKSGRGPRRSESDTMADPSSTRRKLGGRGLSRIDAKNARQRPGAVLASAQREQAGIVPSSGKKIVF</sequence>
<dbReference type="PANTHER" id="PTHR23236">
    <property type="entry name" value="EUKARYOTIC TRANSLATION INITIATION FACTOR 4B/4H"/>
    <property type="match status" value="1"/>
</dbReference>
<organism evidence="6 7">
    <name type="scientific">Hydnum rufescens UP504</name>
    <dbReference type="NCBI Taxonomy" id="1448309"/>
    <lineage>
        <taxon>Eukaryota</taxon>
        <taxon>Fungi</taxon>
        <taxon>Dikarya</taxon>
        <taxon>Basidiomycota</taxon>
        <taxon>Agaricomycotina</taxon>
        <taxon>Agaricomycetes</taxon>
        <taxon>Cantharellales</taxon>
        <taxon>Hydnaceae</taxon>
        <taxon>Hydnum</taxon>
    </lineage>
</organism>
<keyword evidence="1" id="KW-0677">Repeat</keyword>
<dbReference type="PROSITE" id="PS50102">
    <property type="entry name" value="RRM"/>
    <property type="match status" value="2"/>
</dbReference>
<comment type="caution">
    <text evidence="6">The sequence shown here is derived from an EMBL/GenBank/DDBJ whole genome shotgun (WGS) entry which is preliminary data.</text>
</comment>
<dbReference type="OrthoDB" id="439808at2759"/>